<keyword evidence="4" id="KW-1185">Reference proteome</keyword>
<feature type="chain" id="PRO_5045601545" evidence="1">
    <location>
        <begin position="29"/>
        <end position="266"/>
    </location>
</feature>
<dbReference type="InterPro" id="IPR037460">
    <property type="entry name" value="SEST-like"/>
</dbReference>
<dbReference type="EMBL" id="JAHKKG010000007">
    <property type="protein sequence ID" value="MBU2666435.1"/>
    <property type="molecule type" value="Genomic_DNA"/>
</dbReference>
<comment type="caution">
    <text evidence="3">The sequence shown here is derived from an EMBL/GenBank/DDBJ whole genome shotgun (WGS) entry which is preliminary data.</text>
</comment>
<evidence type="ECO:0000256" key="1">
    <source>
        <dbReference type="SAM" id="SignalP"/>
    </source>
</evidence>
<dbReference type="RefSeq" id="WP_215789985.1">
    <property type="nucleotide sequence ID" value="NZ_JAHKKG010000007.1"/>
</dbReference>
<dbReference type="Pfam" id="PF13472">
    <property type="entry name" value="Lipase_GDSL_2"/>
    <property type="match status" value="1"/>
</dbReference>
<name>A0ABS5YWF2_9ACTN</name>
<dbReference type="InterPro" id="IPR013830">
    <property type="entry name" value="SGNH_hydro"/>
</dbReference>
<dbReference type="PANTHER" id="PTHR37981">
    <property type="entry name" value="LIPASE 2"/>
    <property type="match status" value="1"/>
</dbReference>
<gene>
    <name evidence="3" type="ORF">KOI35_23295</name>
</gene>
<sequence>MGRRLSRLGCLATFVSLLTLTIAAPAAAAGYDSTDYVALGDSYSSGVGAPGQSGLCLRSSQGYPGRWAAANKPKSFTNLACSGAETGDVRNLQIPFLSSSAELITITIGGNDAGFASTVIGCQVGTDAACAAKVASARTDIENSIPGKLDATYAAIKRKAPNAEVVVLGYPQLFDTSSASCGIAGMSLAKRRVLNEGARLLNDVIEGRAGAAGFTYSDVEDEFAGHGICASSPYLNGLTVIPPQNSFHPNATGYTRGYLPALNSAL</sequence>
<dbReference type="Gene3D" id="3.40.50.1110">
    <property type="entry name" value="SGNH hydrolase"/>
    <property type="match status" value="1"/>
</dbReference>
<accession>A0ABS5YWF2</accession>
<dbReference type="CDD" id="cd01823">
    <property type="entry name" value="SEST_like"/>
    <property type="match status" value="1"/>
</dbReference>
<keyword evidence="3" id="KW-0378">Hydrolase</keyword>
<proteinExistence type="predicted"/>
<dbReference type="PANTHER" id="PTHR37981:SF1">
    <property type="entry name" value="SGNH HYDROLASE-TYPE ESTERASE DOMAIN-CONTAINING PROTEIN"/>
    <property type="match status" value="1"/>
</dbReference>
<dbReference type="GO" id="GO:0016787">
    <property type="term" value="F:hydrolase activity"/>
    <property type="evidence" value="ECO:0007669"/>
    <property type="project" value="UniProtKB-KW"/>
</dbReference>
<organism evidence="3 4">
    <name type="scientific">Paractinoplanes bogorensis</name>
    <dbReference type="NCBI Taxonomy" id="1610840"/>
    <lineage>
        <taxon>Bacteria</taxon>
        <taxon>Bacillati</taxon>
        <taxon>Actinomycetota</taxon>
        <taxon>Actinomycetes</taxon>
        <taxon>Micromonosporales</taxon>
        <taxon>Micromonosporaceae</taxon>
        <taxon>Paractinoplanes</taxon>
    </lineage>
</organism>
<reference evidence="3 4" key="1">
    <citation type="submission" date="2021-06" db="EMBL/GenBank/DDBJ databases">
        <title>Actinoplanes lichenicola sp. nov., and Actinoplanes ovalisporus sp. nov., isolated from lichen in Thailand.</title>
        <authorList>
            <person name="Saeng-In P."/>
            <person name="Kanchanasin P."/>
            <person name="Yuki M."/>
            <person name="Kudo T."/>
            <person name="Ohkuma M."/>
            <person name="Phongsopitanun W."/>
            <person name="Tanasupawat S."/>
        </authorList>
    </citation>
    <scope>NUCLEOTIDE SEQUENCE [LARGE SCALE GENOMIC DNA]</scope>
    <source>
        <strain evidence="3 4">NBRC 110975</strain>
    </source>
</reference>
<evidence type="ECO:0000259" key="2">
    <source>
        <dbReference type="Pfam" id="PF13472"/>
    </source>
</evidence>
<protein>
    <submittedName>
        <fullName evidence="3">SGNH/GDSL hydrolase family protein</fullName>
    </submittedName>
</protein>
<keyword evidence="1" id="KW-0732">Signal</keyword>
<evidence type="ECO:0000313" key="4">
    <source>
        <dbReference type="Proteomes" id="UP001519654"/>
    </source>
</evidence>
<dbReference type="SUPFAM" id="SSF52266">
    <property type="entry name" value="SGNH hydrolase"/>
    <property type="match status" value="1"/>
</dbReference>
<evidence type="ECO:0000313" key="3">
    <source>
        <dbReference type="EMBL" id="MBU2666435.1"/>
    </source>
</evidence>
<dbReference type="InterPro" id="IPR036514">
    <property type="entry name" value="SGNH_hydro_sf"/>
</dbReference>
<feature type="domain" description="SGNH hydrolase-type esterase" evidence="2">
    <location>
        <begin position="38"/>
        <end position="255"/>
    </location>
</feature>
<feature type="signal peptide" evidence="1">
    <location>
        <begin position="1"/>
        <end position="28"/>
    </location>
</feature>
<dbReference type="Proteomes" id="UP001519654">
    <property type="component" value="Unassembled WGS sequence"/>
</dbReference>